<dbReference type="Pfam" id="PF13439">
    <property type="entry name" value="Glyco_transf_4"/>
    <property type="match status" value="1"/>
</dbReference>
<reference evidence="3 4" key="1">
    <citation type="submission" date="2017-10" db="EMBL/GenBank/DDBJ databases">
        <title>Draft genome of Longibacter Salinarum.</title>
        <authorList>
            <person name="Goh K.M."/>
            <person name="Shamsir M.S."/>
            <person name="Lim S.W."/>
        </authorList>
    </citation>
    <scope>NUCLEOTIDE SEQUENCE [LARGE SCALE GENOMIC DNA]</scope>
    <source>
        <strain evidence="3 4">KCTC 52045</strain>
    </source>
</reference>
<dbReference type="Gene3D" id="3.40.50.2000">
    <property type="entry name" value="Glycogen Phosphorylase B"/>
    <property type="match status" value="2"/>
</dbReference>
<sequence>MAHVVFLPSWYPTQAVPNRGRYFVDQARCLQEHGHTVGVVYPEHESLRHATPERLWQNRFQITSGREGGVYTVRRHGWNFAWRLPGSIAWRVRSAVNLMQHYVKERGRPDIIHAHSAWWAGSAAVQIGKRFNRRVVITEHHEQFLSPDSLSRRRRAHATRAFREADAVSCVSPALQESLIASGLTDAASVIPNPIFPGSYPLRPRSSHTDPGATFRFFTLSHLYANKRIGELVHAFARAFPKAGDSPAAMSRQDTGRPTDGGVELVIGGEGPARTHIEQTIDRLDVGRRVRLVGALSQLSVIKHMHAAHAFVLPSRRETFGVVLLEALACGLPILATDSGGPSSIITEANGYLVPPGSVADLAAGLRTLHQTAHRFDPAALRRDVVSRFGPDVFAQRTETLYERCMPNTPADPA</sequence>
<evidence type="ECO:0000259" key="1">
    <source>
        <dbReference type="Pfam" id="PF00534"/>
    </source>
</evidence>
<gene>
    <name evidence="3" type="ORF">CRI94_05600</name>
</gene>
<feature type="domain" description="Glycosyl transferase family 1" evidence="1">
    <location>
        <begin position="218"/>
        <end position="369"/>
    </location>
</feature>
<protein>
    <recommendedName>
        <fullName evidence="5">Glycosyl transferase family 1</fullName>
    </recommendedName>
</protein>
<organism evidence="3 4">
    <name type="scientific">Longibacter salinarum</name>
    <dbReference type="NCBI Taxonomy" id="1850348"/>
    <lineage>
        <taxon>Bacteria</taxon>
        <taxon>Pseudomonadati</taxon>
        <taxon>Rhodothermota</taxon>
        <taxon>Rhodothermia</taxon>
        <taxon>Rhodothermales</taxon>
        <taxon>Salisaetaceae</taxon>
        <taxon>Longibacter</taxon>
    </lineage>
</organism>
<dbReference type="PANTHER" id="PTHR45947">
    <property type="entry name" value="SULFOQUINOVOSYL TRANSFERASE SQD2"/>
    <property type="match status" value="1"/>
</dbReference>
<comment type="caution">
    <text evidence="3">The sequence shown here is derived from an EMBL/GenBank/DDBJ whole genome shotgun (WGS) entry which is preliminary data.</text>
</comment>
<dbReference type="AlphaFoldDB" id="A0A2A8D0J6"/>
<keyword evidence="4" id="KW-1185">Reference proteome</keyword>
<dbReference type="EMBL" id="PDEQ01000002">
    <property type="protein sequence ID" value="PEN14499.1"/>
    <property type="molecule type" value="Genomic_DNA"/>
</dbReference>
<dbReference type="OrthoDB" id="9811239at2"/>
<dbReference type="Pfam" id="PF00534">
    <property type="entry name" value="Glycos_transf_1"/>
    <property type="match status" value="1"/>
</dbReference>
<evidence type="ECO:0000259" key="2">
    <source>
        <dbReference type="Pfam" id="PF13439"/>
    </source>
</evidence>
<evidence type="ECO:0000313" key="3">
    <source>
        <dbReference type="EMBL" id="PEN14499.1"/>
    </source>
</evidence>
<feature type="domain" description="Glycosyltransferase subfamily 4-like N-terminal" evidence="2">
    <location>
        <begin position="20"/>
        <end position="195"/>
    </location>
</feature>
<evidence type="ECO:0000313" key="4">
    <source>
        <dbReference type="Proteomes" id="UP000220102"/>
    </source>
</evidence>
<proteinExistence type="predicted"/>
<dbReference type="InterPro" id="IPR001296">
    <property type="entry name" value="Glyco_trans_1"/>
</dbReference>
<dbReference type="Proteomes" id="UP000220102">
    <property type="component" value="Unassembled WGS sequence"/>
</dbReference>
<dbReference type="GO" id="GO:0016757">
    <property type="term" value="F:glycosyltransferase activity"/>
    <property type="evidence" value="ECO:0007669"/>
    <property type="project" value="InterPro"/>
</dbReference>
<dbReference type="RefSeq" id="WP_098074673.1">
    <property type="nucleotide sequence ID" value="NZ_PDEQ01000002.1"/>
</dbReference>
<dbReference type="PANTHER" id="PTHR45947:SF3">
    <property type="entry name" value="SULFOQUINOVOSYL TRANSFERASE SQD2"/>
    <property type="match status" value="1"/>
</dbReference>
<accession>A0A2A8D0J6</accession>
<dbReference type="InterPro" id="IPR050194">
    <property type="entry name" value="Glycosyltransferase_grp1"/>
</dbReference>
<name>A0A2A8D0J6_9BACT</name>
<dbReference type="InterPro" id="IPR028098">
    <property type="entry name" value="Glyco_trans_4-like_N"/>
</dbReference>
<dbReference type="SUPFAM" id="SSF53756">
    <property type="entry name" value="UDP-Glycosyltransferase/glycogen phosphorylase"/>
    <property type="match status" value="1"/>
</dbReference>
<evidence type="ECO:0008006" key="5">
    <source>
        <dbReference type="Google" id="ProtNLM"/>
    </source>
</evidence>